<sequence>MSTTSILWVLMATTTLSAASNAPMAVRQSNYIRVSFNLSESDIVIHTTTTKVDLAIFISKKKYRDLQCYRIMIHMGLVQIVYSFGAFWFAILQLCDCDPLTLGTQGIRLTSSTIKAEGIFELLLALNRLCTICQLKCPDVVFVILTVFSWVFLIANQVVFSSSLAGYSAVRGYYVIKLDLSLPYTLQIYSILGLAYELTLLCALVIYIAIVLHLIYVKWRSKNLKDMSKEAKILIYAVARNIREEFFCRQPKPNISTITVRRSQSVAK</sequence>
<evidence type="ECO:0000313" key="4">
    <source>
        <dbReference type="Proteomes" id="UP000298663"/>
    </source>
</evidence>
<reference evidence="3 4" key="2">
    <citation type="journal article" date="2019" name="G3 (Bethesda)">
        <title>Hybrid Assembly of the Genome of the Entomopathogenic Nematode Steinernema carpocapsae Identifies the X-Chromosome.</title>
        <authorList>
            <person name="Serra L."/>
            <person name="Macchietto M."/>
            <person name="Macias-Munoz A."/>
            <person name="McGill C.J."/>
            <person name="Rodriguez I.M."/>
            <person name="Rodriguez B."/>
            <person name="Murad R."/>
            <person name="Mortazavi A."/>
        </authorList>
    </citation>
    <scope>NUCLEOTIDE SEQUENCE [LARGE SCALE GENOMIC DNA]</scope>
    <source>
        <strain evidence="3 4">ALL</strain>
    </source>
</reference>
<evidence type="ECO:0008006" key="5">
    <source>
        <dbReference type="Google" id="ProtNLM"/>
    </source>
</evidence>
<dbReference type="AlphaFoldDB" id="A0A4U5MUG1"/>
<evidence type="ECO:0000313" key="3">
    <source>
        <dbReference type="EMBL" id="TKR73182.1"/>
    </source>
</evidence>
<keyword evidence="1" id="KW-1133">Transmembrane helix</keyword>
<feature type="chain" id="PRO_5020988544" description="7TM GPCR serpentine receptor class x (Srx) domain-containing protein" evidence="2">
    <location>
        <begin position="20"/>
        <end position="268"/>
    </location>
</feature>
<evidence type="ECO:0000256" key="1">
    <source>
        <dbReference type="SAM" id="Phobius"/>
    </source>
</evidence>
<gene>
    <name evidence="3" type="ORF">L596_020522</name>
</gene>
<comment type="caution">
    <text evidence="3">The sequence shown here is derived from an EMBL/GenBank/DDBJ whole genome shotgun (WGS) entry which is preliminary data.</text>
</comment>
<keyword evidence="1" id="KW-0472">Membrane</keyword>
<keyword evidence="4" id="KW-1185">Reference proteome</keyword>
<protein>
    <recommendedName>
        <fullName evidence="5">7TM GPCR serpentine receptor class x (Srx) domain-containing protein</fullName>
    </recommendedName>
</protein>
<name>A0A4U5MUG1_STECR</name>
<dbReference type="EMBL" id="AZBU02000006">
    <property type="protein sequence ID" value="TKR73182.1"/>
    <property type="molecule type" value="Genomic_DNA"/>
</dbReference>
<evidence type="ECO:0000256" key="2">
    <source>
        <dbReference type="SAM" id="SignalP"/>
    </source>
</evidence>
<keyword evidence="2" id="KW-0732">Signal</keyword>
<feature type="transmembrane region" description="Helical" evidence="1">
    <location>
        <begin position="140"/>
        <end position="160"/>
    </location>
</feature>
<dbReference type="Proteomes" id="UP000298663">
    <property type="component" value="Unassembled WGS sequence"/>
</dbReference>
<feature type="signal peptide" evidence="2">
    <location>
        <begin position="1"/>
        <end position="19"/>
    </location>
</feature>
<accession>A0A4U5MUG1</accession>
<reference evidence="3 4" key="1">
    <citation type="journal article" date="2015" name="Genome Biol.">
        <title>Comparative genomics of Steinernema reveals deeply conserved gene regulatory networks.</title>
        <authorList>
            <person name="Dillman A.R."/>
            <person name="Macchietto M."/>
            <person name="Porter C.F."/>
            <person name="Rogers A."/>
            <person name="Williams B."/>
            <person name="Antoshechkin I."/>
            <person name="Lee M.M."/>
            <person name="Goodwin Z."/>
            <person name="Lu X."/>
            <person name="Lewis E.E."/>
            <person name="Goodrich-Blair H."/>
            <person name="Stock S.P."/>
            <person name="Adams B.J."/>
            <person name="Sternberg P.W."/>
            <person name="Mortazavi A."/>
        </authorList>
    </citation>
    <scope>NUCLEOTIDE SEQUENCE [LARGE SCALE GENOMIC DNA]</scope>
    <source>
        <strain evidence="3 4">ALL</strain>
    </source>
</reference>
<keyword evidence="1" id="KW-0812">Transmembrane</keyword>
<organism evidence="3 4">
    <name type="scientific">Steinernema carpocapsae</name>
    <name type="common">Entomopathogenic nematode</name>
    <dbReference type="NCBI Taxonomy" id="34508"/>
    <lineage>
        <taxon>Eukaryota</taxon>
        <taxon>Metazoa</taxon>
        <taxon>Ecdysozoa</taxon>
        <taxon>Nematoda</taxon>
        <taxon>Chromadorea</taxon>
        <taxon>Rhabditida</taxon>
        <taxon>Tylenchina</taxon>
        <taxon>Panagrolaimomorpha</taxon>
        <taxon>Strongyloidoidea</taxon>
        <taxon>Steinernematidae</taxon>
        <taxon>Steinernema</taxon>
    </lineage>
</organism>
<feature type="transmembrane region" description="Helical" evidence="1">
    <location>
        <begin position="71"/>
        <end position="91"/>
    </location>
</feature>
<feature type="transmembrane region" description="Helical" evidence="1">
    <location>
        <begin position="172"/>
        <end position="192"/>
    </location>
</feature>
<feature type="transmembrane region" description="Helical" evidence="1">
    <location>
        <begin position="198"/>
        <end position="217"/>
    </location>
</feature>
<proteinExistence type="predicted"/>